<gene>
    <name evidence="6" type="ORF">SAMN04487779_1001714</name>
</gene>
<feature type="domain" description="Leucine-binding protein" evidence="5">
    <location>
        <begin position="26"/>
        <end position="390"/>
    </location>
</feature>
<dbReference type="InterPro" id="IPR028081">
    <property type="entry name" value="Leu-bd"/>
</dbReference>
<keyword evidence="3" id="KW-0813">Transport</keyword>
<dbReference type="STRING" id="938405.SAMN02927895_03825"/>
<evidence type="ECO:0000256" key="4">
    <source>
        <dbReference type="SAM" id="SignalP"/>
    </source>
</evidence>
<evidence type="ECO:0000256" key="1">
    <source>
        <dbReference type="ARBA" id="ARBA00010062"/>
    </source>
</evidence>
<dbReference type="InterPro" id="IPR051010">
    <property type="entry name" value="BCAA_transport"/>
</dbReference>
<dbReference type="Gene3D" id="3.40.50.2300">
    <property type="match status" value="2"/>
</dbReference>
<reference evidence="6 7" key="1">
    <citation type="submission" date="2016-10" db="EMBL/GenBank/DDBJ databases">
        <authorList>
            <person name="de Groot N.N."/>
        </authorList>
    </citation>
    <scope>NUCLEOTIDE SEQUENCE [LARGE SCALE GENOMIC DNA]</scope>
    <source>
        <strain evidence="6 7">CPCC 100156</strain>
    </source>
</reference>
<dbReference type="SUPFAM" id="SSF53822">
    <property type="entry name" value="Periplasmic binding protein-like I"/>
    <property type="match status" value="1"/>
</dbReference>
<protein>
    <submittedName>
        <fullName evidence="6">Amino acid/amide ABC transporter substrate-binding protein, HAAT family</fullName>
    </submittedName>
</protein>
<dbReference type="PANTHER" id="PTHR30483:SF38">
    <property type="entry name" value="BLR7848 PROTEIN"/>
    <property type="match status" value="1"/>
</dbReference>
<evidence type="ECO:0000256" key="3">
    <source>
        <dbReference type="ARBA" id="ARBA00022970"/>
    </source>
</evidence>
<feature type="chain" id="PRO_5011677812" evidence="4">
    <location>
        <begin position="23"/>
        <end position="429"/>
    </location>
</feature>
<comment type="similarity">
    <text evidence="1">Belongs to the leucine-binding protein family.</text>
</comment>
<evidence type="ECO:0000313" key="6">
    <source>
        <dbReference type="EMBL" id="SDC36728.1"/>
    </source>
</evidence>
<evidence type="ECO:0000256" key="2">
    <source>
        <dbReference type="ARBA" id="ARBA00022729"/>
    </source>
</evidence>
<dbReference type="CDD" id="cd06334">
    <property type="entry name" value="PBP1_ABC_ligand_binding-like"/>
    <property type="match status" value="1"/>
</dbReference>
<dbReference type="Proteomes" id="UP000198925">
    <property type="component" value="Unassembled WGS sequence"/>
</dbReference>
<dbReference type="Pfam" id="PF13458">
    <property type="entry name" value="Peripla_BP_6"/>
    <property type="match status" value="1"/>
</dbReference>
<evidence type="ECO:0000313" key="7">
    <source>
        <dbReference type="Proteomes" id="UP000198925"/>
    </source>
</evidence>
<organism evidence="6 7">
    <name type="scientific">Belnapia rosea</name>
    <dbReference type="NCBI Taxonomy" id="938405"/>
    <lineage>
        <taxon>Bacteria</taxon>
        <taxon>Pseudomonadati</taxon>
        <taxon>Pseudomonadota</taxon>
        <taxon>Alphaproteobacteria</taxon>
        <taxon>Acetobacterales</taxon>
        <taxon>Roseomonadaceae</taxon>
        <taxon>Belnapia</taxon>
    </lineage>
</organism>
<dbReference type="GO" id="GO:0006865">
    <property type="term" value="P:amino acid transport"/>
    <property type="evidence" value="ECO:0007669"/>
    <property type="project" value="UniProtKB-KW"/>
</dbReference>
<dbReference type="InterPro" id="IPR028082">
    <property type="entry name" value="Peripla_BP_I"/>
</dbReference>
<keyword evidence="3" id="KW-0029">Amino-acid transport</keyword>
<keyword evidence="2 4" id="KW-0732">Signal</keyword>
<accession>A0A1G6L0X7</accession>
<proteinExistence type="inferred from homology"/>
<sequence length="429" mass="45369">MTPRKTLLGLAATAAIIAPAAAQQRIPVGHLMDNSGATSDVGVPYGQGVADTLAWVNASRNGIGGRPLNVLGFDYGYQAPRAVSQYQAWNRDRVVAIQGWGTADTEALVRFVTRDRIPFVSGSYSAALTDAGGKSGRQGVEPAPYNFFYGPSYSDGLRAMLRWAAEDWKTRGGQGKPKYVHMGGNHPYPNSPKAAGEALAAELGFEVLPAIVFALTPGDYTAQCLTLKSQGANYAYLGNTAGSNISVLRACQTAGVNVQFLGNVWGMDENAMKAAGAAANGVVFPVRTAVVWGQDAPGMATLRQISRISDASGNAYRPVHYMAGACAAMLMVEAMDTASASGGELTGERIRNGFYARQGWVPKGFEGVCNPSTFTAEDHRGTLRVGLYRAVVTGDTSQGSVAELMQSGTMKLQPVTVVELPRTRETLGW</sequence>
<dbReference type="RefSeq" id="WP_090660487.1">
    <property type="nucleotide sequence ID" value="NZ_FMZX01000001.1"/>
</dbReference>
<keyword evidence="7" id="KW-1185">Reference proteome</keyword>
<feature type="signal peptide" evidence="4">
    <location>
        <begin position="1"/>
        <end position="22"/>
    </location>
</feature>
<name>A0A1G6L0X7_9PROT</name>
<evidence type="ECO:0000259" key="5">
    <source>
        <dbReference type="Pfam" id="PF13458"/>
    </source>
</evidence>
<dbReference type="PANTHER" id="PTHR30483">
    <property type="entry name" value="LEUCINE-SPECIFIC-BINDING PROTEIN"/>
    <property type="match status" value="1"/>
</dbReference>
<dbReference type="EMBL" id="FMZX01000001">
    <property type="protein sequence ID" value="SDC36728.1"/>
    <property type="molecule type" value="Genomic_DNA"/>
</dbReference>
<dbReference type="AlphaFoldDB" id="A0A1G6L0X7"/>